<protein>
    <submittedName>
        <fullName evidence="2">Uncharacterized protein</fullName>
    </submittedName>
</protein>
<keyword evidence="1" id="KW-0472">Membrane</keyword>
<proteinExistence type="predicted"/>
<name>V4RMY6_9CAUL</name>
<dbReference type="AlphaFoldDB" id="V4RMY6"/>
<reference evidence="2 3" key="1">
    <citation type="journal article" date="2014" name="Nature">
        <title>Sequential evolution of bacterial morphology by co-option of a developmental regulator.</title>
        <authorList>
            <person name="Jiang C."/>
            <person name="Brown P.J."/>
            <person name="Ducret A."/>
            <person name="Brun Y.V."/>
        </authorList>
    </citation>
    <scope>NUCLEOTIDE SEQUENCE [LARGE SCALE GENOMIC DNA]</scope>
    <source>
        <strain evidence="2 3">DSM 16100</strain>
    </source>
</reference>
<gene>
    <name evidence="2" type="ORF">ABENE_08170</name>
</gene>
<dbReference type="eggNOG" id="ENOG5032WU6">
    <property type="taxonomic scope" value="Bacteria"/>
</dbReference>
<feature type="transmembrane region" description="Helical" evidence="1">
    <location>
        <begin position="119"/>
        <end position="138"/>
    </location>
</feature>
<evidence type="ECO:0000256" key="1">
    <source>
        <dbReference type="SAM" id="Phobius"/>
    </source>
</evidence>
<keyword evidence="1" id="KW-0812">Transmembrane</keyword>
<keyword evidence="3" id="KW-1185">Reference proteome</keyword>
<dbReference type="PATRIC" id="fig|1121022.4.peg.1644"/>
<dbReference type="RefSeq" id="WP_018082321.1">
    <property type="nucleotide sequence ID" value="NZ_AQWM01000013.1"/>
</dbReference>
<evidence type="ECO:0000313" key="3">
    <source>
        <dbReference type="Proteomes" id="UP000017837"/>
    </source>
</evidence>
<sequence>MVYNPFSFIESADVGAIALEGLEAAEAPKLDLSTLPDVVVSSTTLIDFSATPNVVLRASVSLALLYASRVATRAMKPEDDEDDWLARYNQALSEIGFRVSGYAVAHSTFKKKNVAVHKAIIPFLTIAFGGAAVGPIILQALKNLQEMDADAPWITLFDRESRRFNVNEMHFAAVSSNDTETTIRYAVARLNVESSEVRILFFKISDVSAEFESATTTMTCDNGLLAALEPKLKAKLISQIDDRISGAEV</sequence>
<organism evidence="2 3">
    <name type="scientific">Asticcacaulis benevestitus DSM 16100 = ATCC BAA-896</name>
    <dbReference type="NCBI Taxonomy" id="1121022"/>
    <lineage>
        <taxon>Bacteria</taxon>
        <taxon>Pseudomonadati</taxon>
        <taxon>Pseudomonadota</taxon>
        <taxon>Alphaproteobacteria</taxon>
        <taxon>Caulobacterales</taxon>
        <taxon>Caulobacteraceae</taxon>
        <taxon>Asticcacaulis</taxon>
    </lineage>
</organism>
<dbReference type="STRING" id="1121022.GCA_000376105_02654"/>
<keyword evidence="1" id="KW-1133">Transmembrane helix</keyword>
<dbReference type="OrthoDB" id="8479100at2"/>
<comment type="caution">
    <text evidence="2">The sequence shown here is derived from an EMBL/GenBank/DDBJ whole genome shotgun (WGS) entry which is preliminary data.</text>
</comment>
<evidence type="ECO:0000313" key="2">
    <source>
        <dbReference type="EMBL" id="ESQ92603.1"/>
    </source>
</evidence>
<accession>V4RMY6</accession>
<dbReference type="EMBL" id="AWGB01000012">
    <property type="protein sequence ID" value="ESQ92603.1"/>
    <property type="molecule type" value="Genomic_DNA"/>
</dbReference>
<dbReference type="Proteomes" id="UP000017837">
    <property type="component" value="Unassembled WGS sequence"/>
</dbReference>